<protein>
    <submittedName>
        <fullName evidence="1">Uncharacterized protein</fullName>
    </submittedName>
</protein>
<comment type="caution">
    <text evidence="1">The sequence shown here is derived from an EMBL/GenBank/DDBJ whole genome shotgun (WGS) entry which is preliminary data.</text>
</comment>
<dbReference type="OrthoDB" id="3543347at2759"/>
<accession>A0A4S8RIJ2</accession>
<dbReference type="Proteomes" id="UP000308671">
    <property type="component" value="Unassembled WGS sequence"/>
</dbReference>
<organism evidence="1 2">
    <name type="scientific">Botrytis galanthina</name>
    <dbReference type="NCBI Taxonomy" id="278940"/>
    <lineage>
        <taxon>Eukaryota</taxon>
        <taxon>Fungi</taxon>
        <taxon>Dikarya</taxon>
        <taxon>Ascomycota</taxon>
        <taxon>Pezizomycotina</taxon>
        <taxon>Leotiomycetes</taxon>
        <taxon>Helotiales</taxon>
        <taxon>Sclerotiniaceae</taxon>
        <taxon>Botrytis</taxon>
    </lineage>
</organism>
<name>A0A4S8RIJ2_9HELO</name>
<evidence type="ECO:0000313" key="2">
    <source>
        <dbReference type="Proteomes" id="UP000308671"/>
    </source>
</evidence>
<keyword evidence="2" id="KW-1185">Reference proteome</keyword>
<sequence>MAFNLDLKVSVQLNGYPLFRSPQIALSSTRARAIQSIIDKCAQDIEYQLTQAGADERRDAERNRRFQENLRANMANHNPSWDSQL</sequence>
<gene>
    <name evidence="1" type="ORF">BGAL_0051g00210</name>
</gene>
<evidence type="ECO:0000313" key="1">
    <source>
        <dbReference type="EMBL" id="THV53424.1"/>
    </source>
</evidence>
<dbReference type="EMBL" id="PQXL01000051">
    <property type="protein sequence ID" value="THV53424.1"/>
    <property type="molecule type" value="Genomic_DNA"/>
</dbReference>
<reference evidence="1 2" key="1">
    <citation type="submission" date="2017-12" db="EMBL/GenBank/DDBJ databases">
        <title>Comparative genomics of Botrytis spp.</title>
        <authorList>
            <person name="Valero-Jimenez C.A."/>
            <person name="Tapia P."/>
            <person name="Veloso J."/>
            <person name="Silva-Moreno E."/>
            <person name="Staats M."/>
            <person name="Valdes J.H."/>
            <person name="Van Kan J.A.L."/>
        </authorList>
    </citation>
    <scope>NUCLEOTIDE SEQUENCE [LARGE SCALE GENOMIC DNA]</scope>
    <source>
        <strain evidence="1 2">MUCL435</strain>
    </source>
</reference>
<proteinExistence type="predicted"/>
<dbReference type="AlphaFoldDB" id="A0A4S8RIJ2"/>